<dbReference type="EMBL" id="QXFZ01000033">
    <property type="protein sequence ID" value="KAE9138445.1"/>
    <property type="molecule type" value="Genomic_DNA"/>
</dbReference>
<evidence type="ECO:0000313" key="10">
    <source>
        <dbReference type="Proteomes" id="UP000437068"/>
    </source>
</evidence>
<evidence type="ECO:0000313" key="12">
    <source>
        <dbReference type="Proteomes" id="UP000440732"/>
    </source>
</evidence>
<evidence type="ECO:0000313" key="8">
    <source>
        <dbReference type="Proteomes" id="UP000429523"/>
    </source>
</evidence>
<dbReference type="OrthoDB" id="127778at2759"/>
<evidence type="ECO:0000313" key="9">
    <source>
        <dbReference type="Proteomes" id="UP000433483"/>
    </source>
</evidence>
<dbReference type="Proteomes" id="UP000433483">
    <property type="component" value="Unassembled WGS sequence"/>
</dbReference>
<dbReference type="Proteomes" id="UP000440732">
    <property type="component" value="Unassembled WGS sequence"/>
</dbReference>
<evidence type="ECO:0000313" key="7">
    <source>
        <dbReference type="EMBL" id="KAE9327548.1"/>
    </source>
</evidence>
<evidence type="ECO:0000313" key="13">
    <source>
        <dbReference type="Proteomes" id="UP000441208"/>
    </source>
</evidence>
<feature type="chain" id="PRO_5036163861" description="Transmembrane protein family 132 middle domain-containing protein" evidence="1">
    <location>
        <begin position="33"/>
        <end position="673"/>
    </location>
</feature>
<evidence type="ECO:0000313" key="3">
    <source>
        <dbReference type="EMBL" id="KAE9138445.1"/>
    </source>
</evidence>
<comment type="caution">
    <text evidence="2">The sequence shown here is derived from an EMBL/GenBank/DDBJ whole genome shotgun (WGS) entry which is preliminary data.</text>
</comment>
<reference evidence="8 9" key="1">
    <citation type="submission" date="2018-08" db="EMBL/GenBank/DDBJ databases">
        <title>Genomic investigation of the strawberry pathogen Phytophthora fragariae indicates pathogenicity is determined by transcriptional variation in three key races.</title>
        <authorList>
            <person name="Adams T.M."/>
            <person name="Armitage A.D."/>
            <person name="Sobczyk M.K."/>
            <person name="Bates H.J."/>
            <person name="Dunwell J.M."/>
            <person name="Nellist C.F."/>
            <person name="Harrison R.J."/>
        </authorList>
    </citation>
    <scope>NUCLEOTIDE SEQUENCE [LARGE SCALE GENOMIC DNA]</scope>
    <source>
        <strain evidence="7 10">A4</strain>
        <strain evidence="6 11">BC-1</strain>
        <strain evidence="5 9">NOV-27</strain>
        <strain evidence="4 12">NOV-5</strain>
        <strain evidence="3 13">NOV-71</strain>
        <strain evidence="2 8">NOV-9</strain>
    </source>
</reference>
<evidence type="ECO:0000313" key="4">
    <source>
        <dbReference type="EMBL" id="KAE9154244.1"/>
    </source>
</evidence>
<dbReference type="Proteomes" id="UP000429523">
    <property type="component" value="Unassembled WGS sequence"/>
</dbReference>
<dbReference type="EMBL" id="QXGF01000062">
    <property type="protein sequence ID" value="KAE8948027.1"/>
    <property type="molecule type" value="Genomic_DNA"/>
</dbReference>
<feature type="signal peptide" evidence="1">
    <location>
        <begin position="1"/>
        <end position="32"/>
    </location>
</feature>
<dbReference type="EMBL" id="QXGB01000059">
    <property type="protein sequence ID" value="KAE9233658.1"/>
    <property type="molecule type" value="Genomic_DNA"/>
</dbReference>
<gene>
    <name evidence="7" type="ORF">PF001_g1884</name>
    <name evidence="6" type="ORF">PF002_g2466</name>
    <name evidence="5" type="ORF">PF005_g2239</name>
    <name evidence="4" type="ORF">PF006_g1695</name>
    <name evidence="3" type="ORF">PF007_g1403</name>
    <name evidence="2" type="ORF">PF009_g2369</name>
</gene>
<evidence type="ECO:0000313" key="11">
    <source>
        <dbReference type="Proteomes" id="UP000440367"/>
    </source>
</evidence>
<dbReference type="EMBL" id="QXGE01000049">
    <property type="protein sequence ID" value="KAE9327548.1"/>
    <property type="molecule type" value="Genomic_DNA"/>
</dbReference>
<keyword evidence="1" id="KW-0732">Signal</keyword>
<evidence type="ECO:0008006" key="14">
    <source>
        <dbReference type="Google" id="ProtNLM"/>
    </source>
</evidence>
<dbReference type="EMBL" id="QXGA01000044">
    <property type="protein sequence ID" value="KAE9154244.1"/>
    <property type="molecule type" value="Genomic_DNA"/>
</dbReference>
<dbReference type="Proteomes" id="UP000440367">
    <property type="component" value="Unassembled WGS sequence"/>
</dbReference>
<dbReference type="Proteomes" id="UP000441208">
    <property type="component" value="Unassembled WGS sequence"/>
</dbReference>
<dbReference type="Proteomes" id="UP000437068">
    <property type="component" value="Unassembled WGS sequence"/>
</dbReference>
<proteinExistence type="predicted"/>
<protein>
    <recommendedName>
        <fullName evidence="14">Transmembrane protein family 132 middle domain-containing protein</fullName>
    </recommendedName>
</protein>
<organism evidence="2 8">
    <name type="scientific">Phytophthora fragariae</name>
    <dbReference type="NCBI Taxonomy" id="53985"/>
    <lineage>
        <taxon>Eukaryota</taxon>
        <taxon>Sar</taxon>
        <taxon>Stramenopiles</taxon>
        <taxon>Oomycota</taxon>
        <taxon>Peronosporomycetes</taxon>
        <taxon>Peronosporales</taxon>
        <taxon>Peronosporaceae</taxon>
        <taxon>Phytophthora</taxon>
    </lineage>
</organism>
<keyword evidence="9" id="KW-1185">Reference proteome</keyword>
<dbReference type="AlphaFoldDB" id="A0A6A3FUB6"/>
<evidence type="ECO:0000313" key="6">
    <source>
        <dbReference type="EMBL" id="KAE9255198.1"/>
    </source>
</evidence>
<evidence type="ECO:0000313" key="5">
    <source>
        <dbReference type="EMBL" id="KAE9233658.1"/>
    </source>
</evidence>
<evidence type="ECO:0000313" key="2">
    <source>
        <dbReference type="EMBL" id="KAE8948027.1"/>
    </source>
</evidence>
<sequence length="673" mass="72246">MKTSTRGVQERYRSTVAPLLVLLLVLLATSYGENAAQATNIDSEQMRIQATFKEDVFAGQATPVPPRRAVSVALGRASALLSGAVLEVKSVSMSVPRWSDFVLLKREFSSSNSNSGSWQVAGELQSSNVSWLKTAEVVLAPRTAKSQTVTVSTNVTLVDSVSSRAVVVEVWHVVRSIPDPRSLVSSAAMLQPVVVESREDEPALLSLGKLSVLGESLDSAAVWAEYWSVDVQVHGRDIGASVSGLTLDGESSEVQERAGGSVVGVSNVSAATLAWNASDDGSAAAGVLQVVPVASFAGVFRGSLVLVFRDKRNAAQRVEVARPLSISWRRRDLDLSVELRTMVFANESVSMPPRQAVSVALGRASALLSGAVLEVKSVSMSVPRWSDFVLLKREFSSSNSNSGSWQVAGELQSSNVSWLKTAEVVLAPRTAKSQTVTVSTNVTLVDSVSSRAVVVEVWHVVRSIPDPRSLVSSAAMLQPVVVESREDEPALLSLGKLSVLGESLDSAAVWAEYWSVDVILRGVALSKSIKHVILWGVPFDVGVFGGGHIVEMKSRPMTPGELVVTKRENDSLNWLEVHPKHSFRGIFNGSVVIAFRSKVSSLEVVEVACPLRVAWTSEVIDVPTNDTVNITQFLGPFKMESVVFENETLVVIPRSYVMASFERGKESLAGPTS</sequence>
<dbReference type="EMBL" id="QXGD01000064">
    <property type="protein sequence ID" value="KAE9255198.1"/>
    <property type="molecule type" value="Genomic_DNA"/>
</dbReference>
<name>A0A6A3FUB6_9STRA</name>
<accession>A0A6A3FUB6</accession>
<evidence type="ECO:0000256" key="1">
    <source>
        <dbReference type="SAM" id="SignalP"/>
    </source>
</evidence>